<evidence type="ECO:0000256" key="1">
    <source>
        <dbReference type="SAM" id="MobiDB-lite"/>
    </source>
</evidence>
<evidence type="ECO:0000313" key="2">
    <source>
        <dbReference type="EMBL" id="GGC37815.1"/>
    </source>
</evidence>
<proteinExistence type="predicted"/>
<dbReference type="Proteomes" id="UP000602004">
    <property type="component" value="Unassembled WGS sequence"/>
</dbReference>
<keyword evidence="3" id="KW-1185">Reference proteome</keyword>
<evidence type="ECO:0000313" key="3">
    <source>
        <dbReference type="Proteomes" id="UP000602004"/>
    </source>
</evidence>
<feature type="region of interest" description="Disordered" evidence="1">
    <location>
        <begin position="71"/>
        <end position="106"/>
    </location>
</feature>
<accession>A0ABQ1ME88</accession>
<protein>
    <submittedName>
        <fullName evidence="2">Uncharacterized protein</fullName>
    </submittedName>
</protein>
<gene>
    <name evidence="2" type="ORF">GCM10011400_25610</name>
</gene>
<sequence>MFLQAQLLLFSQNHFGNALSRHKVKVFSEVIGAVRGCAMKRRTARQLVRLLSDIRHARHCTTLRAAATNRAISLASSEHDEEGTERDESSDATREASHDKPARSGS</sequence>
<name>A0ABQ1ME88_9BURK</name>
<feature type="compositionally biased region" description="Basic and acidic residues" evidence="1">
    <location>
        <begin position="86"/>
        <end position="106"/>
    </location>
</feature>
<reference evidence="3" key="1">
    <citation type="journal article" date="2019" name="Int. J. Syst. Evol. Microbiol.">
        <title>The Global Catalogue of Microorganisms (GCM) 10K type strain sequencing project: providing services to taxonomists for standard genome sequencing and annotation.</title>
        <authorList>
            <consortium name="The Broad Institute Genomics Platform"/>
            <consortium name="The Broad Institute Genome Sequencing Center for Infectious Disease"/>
            <person name="Wu L."/>
            <person name="Ma J."/>
        </authorList>
    </citation>
    <scope>NUCLEOTIDE SEQUENCE [LARGE SCALE GENOMIC DNA]</scope>
    <source>
        <strain evidence="3">CGMCC 1.15103</strain>
    </source>
</reference>
<comment type="caution">
    <text evidence="2">The sequence shown here is derived from an EMBL/GenBank/DDBJ whole genome shotgun (WGS) entry which is preliminary data.</text>
</comment>
<dbReference type="EMBL" id="BMHL01000003">
    <property type="protein sequence ID" value="GGC37815.1"/>
    <property type="molecule type" value="Genomic_DNA"/>
</dbReference>
<organism evidence="2 3">
    <name type="scientific">Paraburkholderia caffeinilytica</name>
    <dbReference type="NCBI Taxonomy" id="1761016"/>
    <lineage>
        <taxon>Bacteria</taxon>
        <taxon>Pseudomonadati</taxon>
        <taxon>Pseudomonadota</taxon>
        <taxon>Betaproteobacteria</taxon>
        <taxon>Burkholderiales</taxon>
        <taxon>Burkholderiaceae</taxon>
        <taxon>Paraburkholderia</taxon>
    </lineage>
</organism>